<dbReference type="PANTHER" id="PTHR46382">
    <property type="entry name" value="PHOSPHATIDATE CYTIDYLYLTRANSFERASE"/>
    <property type="match status" value="1"/>
</dbReference>
<feature type="transmembrane region" description="Helical" evidence="19">
    <location>
        <begin position="81"/>
        <end position="105"/>
    </location>
</feature>
<feature type="transmembrane region" description="Helical" evidence="19">
    <location>
        <begin position="184"/>
        <end position="204"/>
    </location>
</feature>
<comment type="subcellular location">
    <subcellularLocation>
        <location evidence="2">Cell membrane</location>
        <topology evidence="2">Multi-pass membrane protein</topology>
    </subcellularLocation>
</comment>
<dbReference type="UniPathway" id="UPA00557">
    <property type="reaction ID" value="UER00614"/>
</dbReference>
<dbReference type="GO" id="GO:0016024">
    <property type="term" value="P:CDP-diacylglycerol biosynthetic process"/>
    <property type="evidence" value="ECO:0007669"/>
    <property type="project" value="UniProtKB-UniPathway"/>
</dbReference>
<feature type="transmembrane region" description="Helical" evidence="19">
    <location>
        <begin position="7"/>
        <end position="25"/>
    </location>
</feature>
<keyword evidence="17" id="KW-1208">Phospholipid metabolism</keyword>
<proteinExistence type="inferred from homology"/>
<evidence type="ECO:0000256" key="18">
    <source>
        <dbReference type="RuleBase" id="RU003938"/>
    </source>
</evidence>
<feature type="transmembrane region" description="Helical" evidence="19">
    <location>
        <begin position="117"/>
        <end position="138"/>
    </location>
</feature>
<evidence type="ECO:0000256" key="9">
    <source>
        <dbReference type="ARBA" id="ARBA00022516"/>
    </source>
</evidence>
<evidence type="ECO:0000313" key="21">
    <source>
        <dbReference type="Proteomes" id="UP000196531"/>
    </source>
</evidence>
<evidence type="ECO:0000256" key="4">
    <source>
        <dbReference type="ARBA" id="ARBA00005189"/>
    </source>
</evidence>
<feature type="transmembrane region" description="Helical" evidence="19">
    <location>
        <begin position="56"/>
        <end position="75"/>
    </location>
</feature>
<comment type="pathway">
    <text evidence="3 18">Phospholipid metabolism; CDP-diacylglycerol biosynthesis; CDP-diacylglycerol from sn-glycerol 3-phosphate: step 3/3.</text>
</comment>
<reference evidence="21" key="1">
    <citation type="journal article" date="2017" name="Proc. Natl. Acad. Sci. U.S.A.">
        <title>Simulation of Deepwater Horizon oil plume reveals substrate specialization within a complex community of hydrocarbon-degraders.</title>
        <authorList>
            <person name="Hu P."/>
            <person name="Dubinsky E.A."/>
            <person name="Probst A.J."/>
            <person name="Wang J."/>
            <person name="Sieber C.M.K."/>
            <person name="Tom L.M."/>
            <person name="Gardinali P."/>
            <person name="Banfield J.F."/>
            <person name="Atlas R.M."/>
            <person name="Andersen G.L."/>
        </authorList>
    </citation>
    <scope>NUCLEOTIDE SEQUENCE [LARGE SCALE GENOMIC DNA]</scope>
</reference>
<keyword evidence="16" id="KW-0594">Phospholipid biosynthesis</keyword>
<sequence>MSNTQKRIVSALVLAIIVGVCLSFGTQATLGFVFVTGVLSVDELFCNFFKAKRKNLKYLIAQTAFIAPFVYFNFLDVSAHLLQVFVNASLILNFILLIYLFYIDMESKVLIRVVEKFPFLSSLLILLPMMSIASLFLYTKWISLILILLLVNFGMDTGAWFFGKNFGKHKLWPSVSPNKTIEGLIGGALTSGFVGGIALHFLFGKMNLKIFLFFVFLGLMSQVGDLIQSKLKRQCGIKDSSALIPGHGGVYDRIDSLLFLTPFFATAIKYFYFG</sequence>
<comment type="catalytic activity">
    <reaction evidence="1 18">
        <text>a 1,2-diacyl-sn-glycero-3-phosphate + CTP + H(+) = a CDP-1,2-diacyl-sn-glycerol + diphosphate</text>
        <dbReference type="Rhea" id="RHEA:16229"/>
        <dbReference type="ChEBI" id="CHEBI:15378"/>
        <dbReference type="ChEBI" id="CHEBI:33019"/>
        <dbReference type="ChEBI" id="CHEBI:37563"/>
        <dbReference type="ChEBI" id="CHEBI:58332"/>
        <dbReference type="ChEBI" id="CHEBI:58608"/>
        <dbReference type="EC" id="2.7.7.41"/>
    </reaction>
</comment>
<evidence type="ECO:0000256" key="16">
    <source>
        <dbReference type="ARBA" id="ARBA00023209"/>
    </source>
</evidence>
<keyword evidence="13 19" id="KW-1133">Transmembrane helix</keyword>
<evidence type="ECO:0000313" key="20">
    <source>
        <dbReference type="EMBL" id="OUR98955.1"/>
    </source>
</evidence>
<protein>
    <recommendedName>
        <fullName evidence="7 18">Phosphatidate cytidylyltransferase</fullName>
        <ecNumber evidence="6 18">2.7.7.41</ecNumber>
    </recommendedName>
</protein>
<dbReference type="PANTHER" id="PTHR46382:SF1">
    <property type="entry name" value="PHOSPHATIDATE CYTIDYLYLTRANSFERASE"/>
    <property type="match status" value="1"/>
</dbReference>
<evidence type="ECO:0000256" key="10">
    <source>
        <dbReference type="ARBA" id="ARBA00022679"/>
    </source>
</evidence>
<evidence type="ECO:0000256" key="15">
    <source>
        <dbReference type="ARBA" id="ARBA00023136"/>
    </source>
</evidence>
<evidence type="ECO:0000256" key="1">
    <source>
        <dbReference type="ARBA" id="ARBA00001698"/>
    </source>
</evidence>
<organism evidence="20 21">
    <name type="scientific">Halobacteriovorax marinus</name>
    <dbReference type="NCBI Taxonomy" id="97084"/>
    <lineage>
        <taxon>Bacteria</taxon>
        <taxon>Pseudomonadati</taxon>
        <taxon>Bdellovibrionota</taxon>
        <taxon>Bacteriovoracia</taxon>
        <taxon>Bacteriovoracales</taxon>
        <taxon>Halobacteriovoraceae</taxon>
        <taxon>Halobacteriovorax</taxon>
    </lineage>
</organism>
<comment type="pathway">
    <text evidence="4">Lipid metabolism.</text>
</comment>
<dbReference type="Pfam" id="PF01148">
    <property type="entry name" value="CTP_transf_1"/>
    <property type="match status" value="1"/>
</dbReference>
<evidence type="ECO:0000256" key="5">
    <source>
        <dbReference type="ARBA" id="ARBA00010185"/>
    </source>
</evidence>
<comment type="similarity">
    <text evidence="5 18">Belongs to the CDS family.</text>
</comment>
<keyword evidence="15 19" id="KW-0472">Membrane</keyword>
<evidence type="ECO:0000256" key="7">
    <source>
        <dbReference type="ARBA" id="ARBA00019373"/>
    </source>
</evidence>
<accession>A0A1Y5FHY6</accession>
<dbReference type="AlphaFoldDB" id="A0A1Y5FHY6"/>
<name>A0A1Y5FHY6_9BACT</name>
<gene>
    <name evidence="20" type="ORF">A9Q84_05955</name>
</gene>
<feature type="transmembrane region" description="Helical" evidence="19">
    <location>
        <begin position="210"/>
        <end position="227"/>
    </location>
</feature>
<dbReference type="PROSITE" id="PS01315">
    <property type="entry name" value="CDS"/>
    <property type="match status" value="1"/>
</dbReference>
<dbReference type="GO" id="GO:0005886">
    <property type="term" value="C:plasma membrane"/>
    <property type="evidence" value="ECO:0007669"/>
    <property type="project" value="UniProtKB-SubCell"/>
</dbReference>
<dbReference type="GO" id="GO:0004605">
    <property type="term" value="F:phosphatidate cytidylyltransferase activity"/>
    <property type="evidence" value="ECO:0007669"/>
    <property type="project" value="UniProtKB-EC"/>
</dbReference>
<evidence type="ECO:0000256" key="11">
    <source>
        <dbReference type="ARBA" id="ARBA00022692"/>
    </source>
</evidence>
<keyword evidence="11 18" id="KW-0812">Transmembrane</keyword>
<keyword evidence="14" id="KW-0443">Lipid metabolism</keyword>
<keyword evidence="8" id="KW-1003">Cell membrane</keyword>
<keyword evidence="9" id="KW-0444">Lipid biosynthesis</keyword>
<keyword evidence="12 18" id="KW-0548">Nucleotidyltransferase</keyword>
<dbReference type="EMBL" id="MAAO01000004">
    <property type="protein sequence ID" value="OUR98955.1"/>
    <property type="molecule type" value="Genomic_DNA"/>
</dbReference>
<comment type="caution">
    <text evidence="20">The sequence shown here is derived from an EMBL/GenBank/DDBJ whole genome shotgun (WGS) entry which is preliminary data.</text>
</comment>
<evidence type="ECO:0000256" key="13">
    <source>
        <dbReference type="ARBA" id="ARBA00022989"/>
    </source>
</evidence>
<evidence type="ECO:0000256" key="3">
    <source>
        <dbReference type="ARBA" id="ARBA00005119"/>
    </source>
</evidence>
<dbReference type="Proteomes" id="UP000196531">
    <property type="component" value="Unassembled WGS sequence"/>
</dbReference>
<evidence type="ECO:0000256" key="17">
    <source>
        <dbReference type="ARBA" id="ARBA00023264"/>
    </source>
</evidence>
<evidence type="ECO:0000256" key="2">
    <source>
        <dbReference type="ARBA" id="ARBA00004651"/>
    </source>
</evidence>
<evidence type="ECO:0000256" key="19">
    <source>
        <dbReference type="SAM" id="Phobius"/>
    </source>
</evidence>
<evidence type="ECO:0000256" key="14">
    <source>
        <dbReference type="ARBA" id="ARBA00023098"/>
    </source>
</evidence>
<dbReference type="EC" id="2.7.7.41" evidence="6 18"/>
<evidence type="ECO:0000256" key="8">
    <source>
        <dbReference type="ARBA" id="ARBA00022475"/>
    </source>
</evidence>
<dbReference type="InterPro" id="IPR000374">
    <property type="entry name" value="PC_trans"/>
</dbReference>
<feature type="transmembrane region" description="Helical" evidence="19">
    <location>
        <begin position="144"/>
        <end position="163"/>
    </location>
</feature>
<keyword evidence="10 18" id="KW-0808">Transferase</keyword>
<evidence type="ECO:0000256" key="6">
    <source>
        <dbReference type="ARBA" id="ARBA00012487"/>
    </source>
</evidence>
<evidence type="ECO:0000256" key="12">
    <source>
        <dbReference type="ARBA" id="ARBA00022695"/>
    </source>
</evidence>